<feature type="domain" description="GmrSD restriction endonucleases C-terminal" evidence="3">
    <location>
        <begin position="128"/>
        <end position="260"/>
    </location>
</feature>
<dbReference type="PANTHER" id="PTHR24094">
    <property type="entry name" value="SECRETED PROTEIN"/>
    <property type="match status" value="1"/>
</dbReference>
<keyword evidence="2" id="KW-0732">Signal</keyword>
<reference evidence="4 5" key="1">
    <citation type="submission" date="2023-03" db="EMBL/GenBank/DDBJ databases">
        <title>YIM 133296 draft genome.</title>
        <authorList>
            <person name="Xiong L."/>
        </authorList>
    </citation>
    <scope>NUCLEOTIDE SEQUENCE [LARGE SCALE GENOMIC DNA]</scope>
    <source>
        <strain evidence="4 5">YIM 133296</strain>
    </source>
</reference>
<sequence length="269" mass="28471">MNRRTVRMLGTALIAVAFAAGWAHQNDNGGTVQDWLNQVTDGSSAVANSVKEGDGPAGGDGGRAGTSVGVTPAQKATAQTQLRGLKVLPSRPKVAGYERDCAPSQGCVFGPAWHDDNTAPSGHNGCGTRDDVLRAQLKNPVIKQGSRCTVVSGTLNDLYTGRTITFEKSKAQAVQIDHVYPLARAWDFGASSWPIEKRRSFANDVAANLLAVDGPTNTGKGDQGPEEWLPPNKAYRCGYAVKYIGSATKYGLAIDRGDQRVLQQSLAAC</sequence>
<dbReference type="EMBL" id="JAROAV010000032">
    <property type="protein sequence ID" value="MDF8265194.1"/>
    <property type="molecule type" value="Genomic_DNA"/>
</dbReference>
<keyword evidence="4" id="KW-0378">Hydrolase</keyword>
<accession>A0ABT6CAW0</accession>
<dbReference type="InterPro" id="IPR011089">
    <property type="entry name" value="GmrSD_C"/>
</dbReference>
<evidence type="ECO:0000259" key="3">
    <source>
        <dbReference type="Pfam" id="PF07510"/>
    </source>
</evidence>
<feature type="chain" id="PRO_5047531176" evidence="2">
    <location>
        <begin position="20"/>
        <end position="269"/>
    </location>
</feature>
<dbReference type="GO" id="GO:0004519">
    <property type="term" value="F:endonuclease activity"/>
    <property type="evidence" value="ECO:0007669"/>
    <property type="project" value="UniProtKB-KW"/>
</dbReference>
<protein>
    <submittedName>
        <fullName evidence="4">HNH endonuclease family protein</fullName>
    </submittedName>
</protein>
<keyword evidence="4" id="KW-0540">Nuclease</keyword>
<evidence type="ECO:0000256" key="1">
    <source>
        <dbReference type="SAM" id="MobiDB-lite"/>
    </source>
</evidence>
<evidence type="ECO:0000256" key="2">
    <source>
        <dbReference type="SAM" id="SignalP"/>
    </source>
</evidence>
<gene>
    <name evidence="4" type="ORF">P4R38_13135</name>
</gene>
<dbReference type="PANTHER" id="PTHR24094:SF15">
    <property type="entry name" value="AMP-DEPENDENT SYNTHETASE_LIGASE DOMAIN-CONTAINING PROTEIN-RELATED"/>
    <property type="match status" value="1"/>
</dbReference>
<comment type="caution">
    <text evidence="4">The sequence shown here is derived from an EMBL/GenBank/DDBJ whole genome shotgun (WGS) entry which is preliminary data.</text>
</comment>
<proteinExistence type="predicted"/>
<evidence type="ECO:0000313" key="5">
    <source>
        <dbReference type="Proteomes" id="UP001528912"/>
    </source>
</evidence>
<feature type="compositionally biased region" description="Gly residues" evidence="1">
    <location>
        <begin position="55"/>
        <end position="64"/>
    </location>
</feature>
<feature type="region of interest" description="Disordered" evidence="1">
    <location>
        <begin position="44"/>
        <end position="69"/>
    </location>
</feature>
<organism evidence="4 5">
    <name type="scientific">Luteipulveratus flavus</name>
    <dbReference type="NCBI Taxonomy" id="3031728"/>
    <lineage>
        <taxon>Bacteria</taxon>
        <taxon>Bacillati</taxon>
        <taxon>Actinomycetota</taxon>
        <taxon>Actinomycetes</taxon>
        <taxon>Micrococcales</taxon>
        <taxon>Dermacoccaceae</taxon>
        <taxon>Luteipulveratus</taxon>
    </lineage>
</organism>
<feature type="signal peptide" evidence="2">
    <location>
        <begin position="1"/>
        <end position="19"/>
    </location>
</feature>
<keyword evidence="5" id="KW-1185">Reference proteome</keyword>
<dbReference type="Pfam" id="PF07510">
    <property type="entry name" value="GmrSD_C"/>
    <property type="match status" value="1"/>
</dbReference>
<dbReference type="RefSeq" id="WP_277192517.1">
    <property type="nucleotide sequence ID" value="NZ_JAROAV010000032.1"/>
</dbReference>
<keyword evidence="4" id="KW-0255">Endonuclease</keyword>
<name>A0ABT6CAW0_9MICO</name>
<dbReference type="Proteomes" id="UP001528912">
    <property type="component" value="Unassembled WGS sequence"/>
</dbReference>
<evidence type="ECO:0000313" key="4">
    <source>
        <dbReference type="EMBL" id="MDF8265194.1"/>
    </source>
</evidence>